<organism evidence="1 2">
    <name type="scientific">Alkalimonas delamerensis</name>
    <dbReference type="NCBI Taxonomy" id="265981"/>
    <lineage>
        <taxon>Bacteria</taxon>
        <taxon>Pseudomonadati</taxon>
        <taxon>Pseudomonadota</taxon>
        <taxon>Gammaproteobacteria</taxon>
        <taxon>Alkalimonas</taxon>
    </lineage>
</organism>
<dbReference type="InterPro" id="IPR007833">
    <property type="entry name" value="Capsule_polysaccharide_synth"/>
</dbReference>
<sequence>MAALCPETLGASHRLLTLSPVLASLPGLTDFLQGAQVRYAGRFRLLSPQSDAVLVWGKKPSAVKGERYAARHALPILRLEDGFLRSLELGLHGPPYSVVLDDEGIYYDAAAPSRLERLVRQPLTAAQHARADALQQAWQQGRVSKYNHNRDLPVLPADPFVLVVDQTFGDASIRYGQASADSFWQMLQAALVRYPEHQVVLKVHPDVLTGKKQGHFDGLEQRLTPAQSQRVQLLADDAHPASLLQAASAVFCVTSQMGFEALLWQKPVHTFGMPFYAGWGLTEDALPAPERRQPVSLQQLIHAALIDYPRYRDPVTEQPCEVETLLGWLALQRQQRERFPQRLQAWRIPRWKKPVLKQFLAGSRLEFIQQPSERDPALPLAVWGVKQAQQHSGPLLHIEDGFIRSVGLGADLIRPASWVLDCEGIYYDATRPSALESLLQQHDFAPELLARAERLIALLLQSKVTKYNQGHSSWQRPAGAKRVLLIPGQVESDASIELGSPQLKTNLALIQAVRQANPDAWLVYKPHPDVQAGLRVAGSAEQQASQYCNEVVLAEDMAHLLSLVDEVHTLTSLTGFEALLRQRKVVCYGQPFYAGWGLTEDRYPHARRGRSRSLAELVAATLILYPCYLCQRTKAYASPEQVILQMQQQRQQQGSQAPWWRLWLRKLIALNKF</sequence>
<proteinExistence type="predicted"/>
<accession>A0ABT9GPR3</accession>
<dbReference type="Proteomes" id="UP001236258">
    <property type="component" value="Unassembled WGS sequence"/>
</dbReference>
<dbReference type="RefSeq" id="WP_305945055.1">
    <property type="nucleotide sequence ID" value="NZ_JAUZVY010000002.1"/>
</dbReference>
<evidence type="ECO:0000313" key="2">
    <source>
        <dbReference type="Proteomes" id="UP001236258"/>
    </source>
</evidence>
<dbReference type="CDD" id="cd16439">
    <property type="entry name" value="beta_Kdo_transferase_KpsC_2"/>
    <property type="match status" value="1"/>
</dbReference>
<gene>
    <name evidence="1" type="ORF">Q3O59_07995</name>
</gene>
<dbReference type="CDD" id="cd16440">
    <property type="entry name" value="beta_Kdo_transferase_KpsC_1"/>
    <property type="match status" value="1"/>
</dbReference>
<comment type="caution">
    <text evidence="1">The sequence shown here is derived from an EMBL/GenBank/DDBJ whole genome shotgun (WGS) entry which is preliminary data.</text>
</comment>
<keyword evidence="2" id="KW-1185">Reference proteome</keyword>
<dbReference type="EMBL" id="JAUZVY010000002">
    <property type="protein sequence ID" value="MDP4528968.1"/>
    <property type="molecule type" value="Genomic_DNA"/>
</dbReference>
<name>A0ABT9GPR3_9GAMM</name>
<protein>
    <submittedName>
        <fullName evidence="1">Capsular polysaccharide biosynthesis protein</fullName>
    </submittedName>
</protein>
<dbReference type="Pfam" id="PF05159">
    <property type="entry name" value="Capsule_synth"/>
    <property type="match status" value="3"/>
</dbReference>
<reference evidence="1 2" key="1">
    <citation type="submission" date="2023-08" db="EMBL/GenBank/DDBJ databases">
        <authorList>
            <person name="Joshi A."/>
            <person name="Thite S."/>
        </authorList>
    </citation>
    <scope>NUCLEOTIDE SEQUENCE [LARGE SCALE GENOMIC DNA]</scope>
    <source>
        <strain evidence="1 2">1E1</strain>
    </source>
</reference>
<evidence type="ECO:0000313" key="1">
    <source>
        <dbReference type="EMBL" id="MDP4528968.1"/>
    </source>
</evidence>